<accession>A0ABU0JEN3</accession>
<comment type="caution">
    <text evidence="1">The sequence shown here is derived from an EMBL/GenBank/DDBJ whole genome shotgun (WGS) entry which is preliminary data.</text>
</comment>
<organism evidence="1 2">
    <name type="scientific">Labrys wisconsinensis</name>
    <dbReference type="NCBI Taxonomy" id="425677"/>
    <lineage>
        <taxon>Bacteria</taxon>
        <taxon>Pseudomonadati</taxon>
        <taxon>Pseudomonadota</taxon>
        <taxon>Alphaproteobacteria</taxon>
        <taxon>Hyphomicrobiales</taxon>
        <taxon>Xanthobacteraceae</taxon>
        <taxon>Labrys</taxon>
    </lineage>
</organism>
<sequence length="84" mass="9848">MSFSVSYIHVENDGEGLTVEFIDDSHDPDNYVTRDVAHEPDSRLSMDRLHMDKNTQFLSVYNLIRKIQLNIHHYNRSVCPENKV</sequence>
<name>A0ABU0JEN3_9HYPH</name>
<proteinExistence type="predicted"/>
<protein>
    <submittedName>
        <fullName evidence="1">Uncharacterized protein</fullName>
    </submittedName>
</protein>
<gene>
    <name evidence="1" type="ORF">QO011_005765</name>
</gene>
<keyword evidence="2" id="KW-1185">Reference proteome</keyword>
<evidence type="ECO:0000313" key="1">
    <source>
        <dbReference type="EMBL" id="MDQ0472735.1"/>
    </source>
</evidence>
<reference evidence="1 2" key="1">
    <citation type="submission" date="2023-07" db="EMBL/GenBank/DDBJ databases">
        <title>Genomic Encyclopedia of Type Strains, Phase IV (KMG-IV): sequencing the most valuable type-strain genomes for metagenomic binning, comparative biology and taxonomic classification.</title>
        <authorList>
            <person name="Goeker M."/>
        </authorList>
    </citation>
    <scope>NUCLEOTIDE SEQUENCE [LARGE SCALE GENOMIC DNA]</scope>
    <source>
        <strain evidence="1 2">DSM 19619</strain>
    </source>
</reference>
<evidence type="ECO:0000313" key="2">
    <source>
        <dbReference type="Proteomes" id="UP001242480"/>
    </source>
</evidence>
<dbReference type="EMBL" id="JAUSVX010000013">
    <property type="protein sequence ID" value="MDQ0472735.1"/>
    <property type="molecule type" value="Genomic_DNA"/>
</dbReference>
<dbReference type="Proteomes" id="UP001242480">
    <property type="component" value="Unassembled WGS sequence"/>
</dbReference>